<comment type="caution">
    <text evidence="2">The sequence shown here is derived from an EMBL/GenBank/DDBJ whole genome shotgun (WGS) entry which is preliminary data.</text>
</comment>
<dbReference type="EMBL" id="ASPP01007397">
    <property type="protein sequence ID" value="ETO27207.1"/>
    <property type="molecule type" value="Genomic_DNA"/>
</dbReference>
<organism evidence="2 3">
    <name type="scientific">Reticulomyxa filosa</name>
    <dbReference type="NCBI Taxonomy" id="46433"/>
    <lineage>
        <taxon>Eukaryota</taxon>
        <taxon>Sar</taxon>
        <taxon>Rhizaria</taxon>
        <taxon>Retaria</taxon>
        <taxon>Foraminifera</taxon>
        <taxon>Monothalamids</taxon>
        <taxon>Reticulomyxidae</taxon>
        <taxon>Reticulomyxa</taxon>
    </lineage>
</organism>
<protein>
    <submittedName>
        <fullName evidence="2">Uncharacterized protein</fullName>
    </submittedName>
</protein>
<evidence type="ECO:0000313" key="3">
    <source>
        <dbReference type="Proteomes" id="UP000023152"/>
    </source>
</evidence>
<evidence type="ECO:0000313" key="2">
    <source>
        <dbReference type="EMBL" id="ETO27207.1"/>
    </source>
</evidence>
<dbReference type="Proteomes" id="UP000023152">
    <property type="component" value="Unassembled WGS sequence"/>
</dbReference>
<keyword evidence="1" id="KW-0812">Transmembrane</keyword>
<feature type="transmembrane region" description="Helical" evidence="1">
    <location>
        <begin position="341"/>
        <end position="361"/>
    </location>
</feature>
<name>X6NPA9_RETFI</name>
<keyword evidence="1" id="KW-0472">Membrane</keyword>
<feature type="transmembrane region" description="Helical" evidence="1">
    <location>
        <begin position="537"/>
        <end position="557"/>
    </location>
</feature>
<sequence length="560" mass="65623">MIYPTNRYNEVVEKPIPLQNKKNTFLKKLLFPKKFQLFQNGFLLRCANYSAAFFNFFDIKREWEEKQDQYEAAQRHDYELIPMLTLEASEEGKIFLIEQTNEEPGTEMNEGILNKWPIKKIDDLKLDLQVSYYIQESSFFENEVSTLVQNLIFVINDNPAVLLIHLYLYTYTYILYIYVREREEYFNISKHERPIISIFRELSYQVVVEALDGQNKIVASSSILNVLASTFEAQKHLCFSSRITVRGYGKSNSNIELQDIASVGIDPYSGWTIDRNEKCTVHSPRIDFSSYAGVIKQDAEIIRSLIIRDYKMARAEVSQTCVYFAGKLTSESDIIIIKNPLGVKFIMGLTMLIVIGIYFFWRKMNLNQRDADAVYFLFCRQLRNSFSAFTSHKSADAQSKHICGNDHNDEYIEITSDVIDKASLAAQIMEHKTAQEFVKEVLEEFGYPSLVTEQYLKFLEDNCLTTMKQLKEMNRKDWKRLAYPDDIITRLLKPPKNLTKGLDTSNKTLSQMKKALLNLMTFEILFNYKIYVYVQQLFFCLHFFNFQILFLYLGYIFTLF</sequence>
<dbReference type="AlphaFoldDB" id="X6NPA9"/>
<accession>X6NPA9</accession>
<proteinExistence type="predicted"/>
<gene>
    <name evidence="2" type="ORF">RFI_09925</name>
</gene>
<keyword evidence="1" id="KW-1133">Transmembrane helix</keyword>
<keyword evidence="3" id="KW-1185">Reference proteome</keyword>
<reference evidence="2 3" key="1">
    <citation type="journal article" date="2013" name="Curr. Biol.">
        <title>The Genome of the Foraminiferan Reticulomyxa filosa.</title>
        <authorList>
            <person name="Glockner G."/>
            <person name="Hulsmann N."/>
            <person name="Schleicher M."/>
            <person name="Noegel A.A."/>
            <person name="Eichinger L."/>
            <person name="Gallinger C."/>
            <person name="Pawlowski J."/>
            <person name="Sierra R."/>
            <person name="Euteneuer U."/>
            <person name="Pillet L."/>
            <person name="Moustafa A."/>
            <person name="Platzer M."/>
            <person name="Groth M."/>
            <person name="Szafranski K."/>
            <person name="Schliwa M."/>
        </authorList>
    </citation>
    <scope>NUCLEOTIDE SEQUENCE [LARGE SCALE GENOMIC DNA]</scope>
</reference>
<evidence type="ECO:0000256" key="1">
    <source>
        <dbReference type="SAM" id="Phobius"/>
    </source>
</evidence>